<dbReference type="OrthoDB" id="3290597at2"/>
<dbReference type="EMBL" id="FONZ01000003">
    <property type="protein sequence ID" value="SFF16882.1"/>
    <property type="molecule type" value="Genomic_DNA"/>
</dbReference>
<accession>A0A1I2GH92</accession>
<dbReference type="Pfam" id="PF19736">
    <property type="entry name" value="DUF6226"/>
    <property type="match status" value="1"/>
</dbReference>
<organism evidence="1 2">
    <name type="scientific">Flavimobilis marinus</name>
    <dbReference type="NCBI Taxonomy" id="285351"/>
    <lineage>
        <taxon>Bacteria</taxon>
        <taxon>Bacillati</taxon>
        <taxon>Actinomycetota</taxon>
        <taxon>Actinomycetes</taxon>
        <taxon>Micrococcales</taxon>
        <taxon>Jonesiaceae</taxon>
        <taxon>Flavimobilis</taxon>
    </lineage>
</organism>
<dbReference type="RefSeq" id="WP_093377528.1">
    <property type="nucleotide sequence ID" value="NZ_BNAN01000003.1"/>
</dbReference>
<protein>
    <submittedName>
        <fullName evidence="1">Uncharacterized protein</fullName>
    </submittedName>
</protein>
<evidence type="ECO:0000313" key="2">
    <source>
        <dbReference type="Proteomes" id="UP000198520"/>
    </source>
</evidence>
<dbReference type="STRING" id="285351.SAMN04488035_1763"/>
<name>A0A1I2GH92_9MICO</name>
<dbReference type="Proteomes" id="UP000198520">
    <property type="component" value="Unassembled WGS sequence"/>
</dbReference>
<reference evidence="2" key="1">
    <citation type="submission" date="2016-10" db="EMBL/GenBank/DDBJ databases">
        <authorList>
            <person name="Varghese N."/>
            <person name="Submissions S."/>
        </authorList>
    </citation>
    <scope>NUCLEOTIDE SEQUENCE [LARGE SCALE GENOMIC DNA]</scope>
    <source>
        <strain evidence="2">DSM 19083</strain>
    </source>
</reference>
<sequence length="230" mass="25045">MPPYVRPLIADVVVRGDDGQAIPYGDRWSDGPPDDTYSVTSHLERFAPLHTVADALIAHLVATYDVEVSEGPEVAAAVVAERAVERGSAPVAQPDEDFLVRVVRLVPRGVHGAPLAFVFTNFPGVLLRAGLMQEFGFPSCGCDACDETWEGGAEDLEGTVLAIVAGMYREFVQLIPSLWFGYELETADGGSWRSSGRWNDRALAGRAGAVRMAKALREPWEPWPLRAERP</sequence>
<evidence type="ECO:0000313" key="1">
    <source>
        <dbReference type="EMBL" id="SFF16882.1"/>
    </source>
</evidence>
<proteinExistence type="predicted"/>
<dbReference type="AlphaFoldDB" id="A0A1I2GH92"/>
<keyword evidence="2" id="KW-1185">Reference proteome</keyword>
<gene>
    <name evidence="1" type="ORF">SAMN04488035_1763</name>
</gene>
<dbReference type="InterPro" id="IPR045773">
    <property type="entry name" value="DUF6226"/>
</dbReference>